<proteinExistence type="predicted"/>
<dbReference type="PANTHER" id="PTHR47326">
    <property type="entry name" value="TRANSPOSABLE ELEMENT TC3 TRANSPOSASE-LIKE PROTEIN"/>
    <property type="match status" value="1"/>
</dbReference>
<gene>
    <name evidence="1" type="ORF">ANN_22078</name>
</gene>
<name>A0ABQ8S7M4_PERAM</name>
<evidence type="ECO:0000313" key="2">
    <source>
        <dbReference type="Proteomes" id="UP001148838"/>
    </source>
</evidence>
<organism evidence="1 2">
    <name type="scientific">Periplaneta americana</name>
    <name type="common">American cockroach</name>
    <name type="synonym">Blatta americana</name>
    <dbReference type="NCBI Taxonomy" id="6978"/>
    <lineage>
        <taxon>Eukaryota</taxon>
        <taxon>Metazoa</taxon>
        <taxon>Ecdysozoa</taxon>
        <taxon>Arthropoda</taxon>
        <taxon>Hexapoda</taxon>
        <taxon>Insecta</taxon>
        <taxon>Pterygota</taxon>
        <taxon>Neoptera</taxon>
        <taxon>Polyneoptera</taxon>
        <taxon>Dictyoptera</taxon>
        <taxon>Blattodea</taxon>
        <taxon>Blattoidea</taxon>
        <taxon>Blattidae</taxon>
        <taxon>Blattinae</taxon>
        <taxon>Periplaneta</taxon>
    </lineage>
</organism>
<evidence type="ECO:0000313" key="1">
    <source>
        <dbReference type="EMBL" id="KAJ4429874.1"/>
    </source>
</evidence>
<sequence length="133" mass="15177">MAGLCESGSEPAGCLKAICQAMINENATFLSNIRFSDECHIHLDGYIDKQTTRFFGFEQLDVIVQTPFHSERVTIWCAISAKVVLGPYFVEDDGGHSLTVNQDRYKNLIITAFLRDLRRLCRARNVAYHTQWF</sequence>
<dbReference type="EMBL" id="JAJSOF020000033">
    <property type="protein sequence ID" value="KAJ4429874.1"/>
    <property type="molecule type" value="Genomic_DNA"/>
</dbReference>
<comment type="caution">
    <text evidence="1">The sequence shown here is derived from an EMBL/GenBank/DDBJ whole genome shotgun (WGS) entry which is preliminary data.</text>
</comment>
<dbReference type="PANTHER" id="PTHR47326:SF1">
    <property type="entry name" value="HTH PSQ-TYPE DOMAIN-CONTAINING PROTEIN"/>
    <property type="match status" value="1"/>
</dbReference>
<dbReference type="Gene3D" id="3.30.420.10">
    <property type="entry name" value="Ribonuclease H-like superfamily/Ribonuclease H"/>
    <property type="match status" value="1"/>
</dbReference>
<dbReference type="InterPro" id="IPR036397">
    <property type="entry name" value="RNaseH_sf"/>
</dbReference>
<reference evidence="1 2" key="1">
    <citation type="journal article" date="2022" name="Allergy">
        <title>Genome assembly and annotation of Periplaneta americana reveal a comprehensive cockroach allergen profile.</title>
        <authorList>
            <person name="Wang L."/>
            <person name="Xiong Q."/>
            <person name="Saelim N."/>
            <person name="Wang L."/>
            <person name="Nong W."/>
            <person name="Wan A.T."/>
            <person name="Shi M."/>
            <person name="Liu X."/>
            <person name="Cao Q."/>
            <person name="Hui J.H.L."/>
            <person name="Sookrung N."/>
            <person name="Leung T.F."/>
            <person name="Tungtrongchitr A."/>
            <person name="Tsui S.K.W."/>
        </authorList>
    </citation>
    <scope>NUCLEOTIDE SEQUENCE [LARGE SCALE GENOMIC DNA]</scope>
    <source>
        <strain evidence="1">PWHHKU_190912</strain>
    </source>
</reference>
<keyword evidence="2" id="KW-1185">Reference proteome</keyword>
<dbReference type="Proteomes" id="UP001148838">
    <property type="component" value="Unassembled WGS sequence"/>
</dbReference>
<accession>A0ABQ8S7M4</accession>
<protein>
    <submittedName>
        <fullName evidence="1">Uncharacterized protein</fullName>
    </submittedName>
</protein>